<dbReference type="InterPro" id="IPR015943">
    <property type="entry name" value="WD40/YVTN_repeat-like_dom_sf"/>
</dbReference>
<sequence>MVSFKILAGGYDAFIATYLFNSATSSLILQSKSPTGSSPSWISLSLTNRSILYAVNQVTGQGAVQSFAIEPNGDLTPAIDTVSSGGSRPAFVTALSTGPVAVVNYASGSGRIIPTTAHGAKFNPLANVITFPKPQGGKSHPHMVLEVQGSDEILIPDLGGDTIWRLNPETDSGEYSIHGSIPQPQSSGPRHIAIHNNRLFTLHELSSTLSVQTFPEDPNSSSMTFAVVSTTPPNPPDDAVWAAAEILIPPSSPKFPRSYIYVSNRNTGKQITEGDTIAIFEHVNAGQPDEGLELVKHVYTGLDQIRAMEFGNAEQGGDEFLVAAGYIEMGGVIVFRRTEEGRDLEILARTLRYQLGRALSGFNGFIHVITGAPRKGIYSYLSHSR</sequence>
<dbReference type="InterPro" id="IPR019405">
    <property type="entry name" value="Lactonase_7-beta_prop"/>
</dbReference>
<evidence type="ECO:0000256" key="1">
    <source>
        <dbReference type="ARBA" id="ARBA00005564"/>
    </source>
</evidence>
<protein>
    <submittedName>
        <fullName evidence="2">Lactonase, 7-bladed beta-propeller-domain-containing protein</fullName>
    </submittedName>
</protein>
<evidence type="ECO:0000313" key="3">
    <source>
        <dbReference type="Proteomes" id="UP000724874"/>
    </source>
</evidence>
<reference evidence="2" key="1">
    <citation type="submission" date="2020-11" db="EMBL/GenBank/DDBJ databases">
        <authorList>
            <consortium name="DOE Joint Genome Institute"/>
            <person name="Ahrendt S."/>
            <person name="Riley R."/>
            <person name="Andreopoulos W."/>
            <person name="LaButti K."/>
            <person name="Pangilinan J."/>
            <person name="Ruiz-duenas F.J."/>
            <person name="Barrasa J.M."/>
            <person name="Sanchez-Garcia M."/>
            <person name="Camarero S."/>
            <person name="Miyauchi S."/>
            <person name="Serrano A."/>
            <person name="Linde D."/>
            <person name="Babiker R."/>
            <person name="Drula E."/>
            <person name="Ayuso-Fernandez I."/>
            <person name="Pacheco R."/>
            <person name="Padilla G."/>
            <person name="Ferreira P."/>
            <person name="Barriuso J."/>
            <person name="Kellner H."/>
            <person name="Castanera R."/>
            <person name="Alfaro M."/>
            <person name="Ramirez L."/>
            <person name="Pisabarro A.G."/>
            <person name="Kuo A."/>
            <person name="Tritt A."/>
            <person name="Lipzen A."/>
            <person name="He G."/>
            <person name="Yan M."/>
            <person name="Ng V."/>
            <person name="Cullen D."/>
            <person name="Martin F."/>
            <person name="Rosso M.-N."/>
            <person name="Henrissat B."/>
            <person name="Hibbett D."/>
            <person name="Martinez A.T."/>
            <person name="Grigoriev I.V."/>
        </authorList>
    </citation>
    <scope>NUCLEOTIDE SEQUENCE</scope>
    <source>
        <strain evidence="2">AH 44721</strain>
    </source>
</reference>
<dbReference type="Proteomes" id="UP000724874">
    <property type="component" value="Unassembled WGS sequence"/>
</dbReference>
<dbReference type="AlphaFoldDB" id="A0A9P5TRV8"/>
<dbReference type="SUPFAM" id="SSF75011">
    <property type="entry name" value="3-carboxy-cis,cis-mucoante lactonizing enzyme"/>
    <property type="match status" value="1"/>
</dbReference>
<accession>A0A9P5TRV8</accession>
<dbReference type="OrthoDB" id="9972196at2759"/>
<dbReference type="GO" id="GO:0017057">
    <property type="term" value="F:6-phosphogluconolactonase activity"/>
    <property type="evidence" value="ECO:0007669"/>
    <property type="project" value="TreeGrafter"/>
</dbReference>
<proteinExistence type="inferred from homology"/>
<comment type="caution">
    <text evidence="2">The sequence shown here is derived from an EMBL/GenBank/DDBJ whole genome shotgun (WGS) entry which is preliminary data.</text>
</comment>
<dbReference type="PANTHER" id="PTHR30344">
    <property type="entry name" value="6-PHOSPHOGLUCONOLACTONASE-RELATED"/>
    <property type="match status" value="1"/>
</dbReference>
<organism evidence="2 3">
    <name type="scientific">Gymnopilus junonius</name>
    <name type="common">Spectacular rustgill mushroom</name>
    <name type="synonym">Gymnopilus spectabilis subsp. junonius</name>
    <dbReference type="NCBI Taxonomy" id="109634"/>
    <lineage>
        <taxon>Eukaryota</taxon>
        <taxon>Fungi</taxon>
        <taxon>Dikarya</taxon>
        <taxon>Basidiomycota</taxon>
        <taxon>Agaricomycotina</taxon>
        <taxon>Agaricomycetes</taxon>
        <taxon>Agaricomycetidae</taxon>
        <taxon>Agaricales</taxon>
        <taxon>Agaricineae</taxon>
        <taxon>Hymenogastraceae</taxon>
        <taxon>Gymnopilus</taxon>
    </lineage>
</organism>
<dbReference type="Gene3D" id="2.130.10.10">
    <property type="entry name" value="YVTN repeat-like/Quinoprotein amine dehydrogenase"/>
    <property type="match status" value="1"/>
</dbReference>
<comment type="similarity">
    <text evidence="1">Belongs to the cycloisomerase 2 family.</text>
</comment>
<evidence type="ECO:0000313" key="2">
    <source>
        <dbReference type="EMBL" id="KAF8908106.1"/>
    </source>
</evidence>
<keyword evidence="3" id="KW-1185">Reference proteome</keyword>
<name>A0A9P5TRV8_GYMJU</name>
<dbReference type="EMBL" id="JADNYJ010000012">
    <property type="protein sequence ID" value="KAF8908106.1"/>
    <property type="molecule type" value="Genomic_DNA"/>
</dbReference>
<dbReference type="InterPro" id="IPR050282">
    <property type="entry name" value="Cycloisomerase_2"/>
</dbReference>
<gene>
    <name evidence="2" type="ORF">CPB84DRAFT_201688</name>
</gene>
<dbReference type="Pfam" id="PF10282">
    <property type="entry name" value="Lactonase"/>
    <property type="match status" value="1"/>
</dbReference>
<dbReference type="PANTHER" id="PTHR30344:SF7">
    <property type="entry name" value="DUF2415 DOMAIN-CONTAINING PROTEIN"/>
    <property type="match status" value="1"/>
</dbReference>